<gene>
    <name evidence="3" type="ORF">GGR27_002869</name>
</gene>
<evidence type="ECO:0000313" key="4">
    <source>
        <dbReference type="Proteomes" id="UP000770785"/>
    </source>
</evidence>
<name>A0ABX0XDH7_9BACT</name>
<dbReference type="InterPro" id="IPR011044">
    <property type="entry name" value="Quino_amine_DH_bsu"/>
</dbReference>
<feature type="domain" description="DUF6923" evidence="2">
    <location>
        <begin position="539"/>
        <end position="771"/>
    </location>
</feature>
<feature type="domain" description="Secretion system C-terminal sorting" evidence="1">
    <location>
        <begin position="1125"/>
        <end position="1197"/>
    </location>
</feature>
<protein>
    <recommendedName>
        <fullName evidence="5">Secretion system C-terminal sorting domain-containing protein</fullName>
    </recommendedName>
</protein>
<sequence length="1200" mass="126029">MSRLRTRDGARTPLCATSAIDVSLNALAFNPNDQFLYAMTLFDDADFSGKFYRLGSDCEKLEIPVSGNVARYGDNSSATVNAGGGFIGSGTFDLDNNYYATTLFVGGSPDGSSNLIQKINVSGDAATVVSSQIMTCPACPANEPDFLIADIIFDENSGEIFGHNNATDSLYSINPADGVLTAVGASSVASPIVGIYKNRDGDVRAIGNNGTIYSVNVGTGAFTPLVNATDISGNNADAASGCYAPGTISGTLFVDANGLTDNTVNGTPAGTLPGSAGGAPVFVALIQGGVVLQSTQINADGTYTFTGDFDGTYEVRLTSTLATVGQASPAPSIPGEYQFVGDNVGTGPGNDGFPSGRVFPNVQDGANVADVNFGVDDKPTADDVREPIQVNPEGTDRVLVPALSVADTEDGTPTTIIIFNIPDPNFEGSLYYANIRITTNVRIRNFNPALFEFDPVDGFVSVVFSYVSEDAADVISDAATVTMEFSSATQTGQPTPFACSGNDGFGYFISSGPSVITGTELIIPSSRLSRIKTADGSRTGLCTASKIGVSLNALAFNPNDRFLYAVSRYDTTDFSGKFYRLGANCEKTAISVPGGTNGIKRYGTNDRSIVDGGGGAISSGTFDLDNNYYVNTSYALAGSTGFRNQIQKINLTGNSATVVSTQTLTCFGASCDGTNSLRITDIIFDEATNQLLGHNGVTNRFYVINDATGVITPLGPPSGVESVLGLYKNRDGDIRAIAADGGIYRVNITNGNFTFIIGAADLRTGNADAASGCYAPAILSGNVFADGNGRSDNRVSGTPINAVAGGQLYAILISRRGPLPVVVASQPVATDGTYAFEGDFDDGDYEIQIGLNPGTEGSAPPSQDLPDTHVFISEFIGFGTGVDTEAATDGRQTFTLVDAESLINIDFGINTKPLASSVTATYENPGGVNRVEVPDLSRTDAEDGVPNIVRINSVPNSTTQGVLFYDGVAITGVENITDFDPALLTVDPIDGDVTVTFTYEARDSALTFSGERTVNMVFTSATLPIDLVYFAGEYEGSGVSLSWRTASERNTDYFIVERSSTGTEFAEVGRVAATGNSSALRDYGLVDPQPLRIAYYRLKDVDFDGTFSYSNVINLSREDWVQVDVYPSPVTDELTVAYDASQASQLHVSFYNVSGQRLLSRTLENGARQIDVAALPAGFYSVVITNGDTGRVTTKKVVKK</sequence>
<comment type="caution">
    <text evidence="3">The sequence shown here is derived from an EMBL/GenBank/DDBJ whole genome shotgun (WGS) entry which is preliminary data.</text>
</comment>
<accession>A0ABX0XDH7</accession>
<reference evidence="3 4" key="1">
    <citation type="submission" date="2020-03" db="EMBL/GenBank/DDBJ databases">
        <title>Genomic Encyclopedia of Type Strains, Phase IV (KMG-IV): sequencing the most valuable type-strain genomes for metagenomic binning, comparative biology and taxonomic classification.</title>
        <authorList>
            <person name="Goeker M."/>
        </authorList>
    </citation>
    <scope>NUCLEOTIDE SEQUENCE [LARGE SCALE GENOMIC DNA]</scope>
    <source>
        <strain evidence="3 4">DSM 105096</strain>
    </source>
</reference>
<dbReference type="Gene3D" id="2.60.40.10">
    <property type="entry name" value="Immunoglobulins"/>
    <property type="match status" value="1"/>
</dbReference>
<dbReference type="RefSeq" id="WP_168038368.1">
    <property type="nucleotide sequence ID" value="NZ_JAATJH010000004.1"/>
</dbReference>
<dbReference type="Pfam" id="PF21959">
    <property type="entry name" value="DUF6923"/>
    <property type="match status" value="2"/>
</dbReference>
<dbReference type="NCBIfam" id="TIGR04183">
    <property type="entry name" value="Por_Secre_tail"/>
    <property type="match status" value="1"/>
</dbReference>
<dbReference type="EMBL" id="JAATJH010000004">
    <property type="protein sequence ID" value="NJC27356.1"/>
    <property type="molecule type" value="Genomic_DNA"/>
</dbReference>
<dbReference type="InterPro" id="IPR013783">
    <property type="entry name" value="Ig-like_fold"/>
</dbReference>
<feature type="domain" description="DUF6923" evidence="2">
    <location>
        <begin position="21"/>
        <end position="240"/>
    </location>
</feature>
<keyword evidence="4" id="KW-1185">Reference proteome</keyword>
<organism evidence="3 4">
    <name type="scientific">Neolewinella antarctica</name>
    <dbReference type="NCBI Taxonomy" id="442734"/>
    <lineage>
        <taxon>Bacteria</taxon>
        <taxon>Pseudomonadati</taxon>
        <taxon>Bacteroidota</taxon>
        <taxon>Saprospiria</taxon>
        <taxon>Saprospirales</taxon>
        <taxon>Lewinellaceae</taxon>
        <taxon>Neolewinella</taxon>
    </lineage>
</organism>
<evidence type="ECO:0000259" key="1">
    <source>
        <dbReference type="Pfam" id="PF18962"/>
    </source>
</evidence>
<proteinExistence type="predicted"/>
<dbReference type="Proteomes" id="UP000770785">
    <property type="component" value="Unassembled WGS sequence"/>
</dbReference>
<dbReference type="InterPro" id="IPR054215">
    <property type="entry name" value="DUF6923"/>
</dbReference>
<dbReference type="SUPFAM" id="SSF63829">
    <property type="entry name" value="Calcium-dependent phosphotriesterase"/>
    <property type="match status" value="2"/>
</dbReference>
<evidence type="ECO:0000259" key="2">
    <source>
        <dbReference type="Pfam" id="PF21959"/>
    </source>
</evidence>
<dbReference type="Pfam" id="PF18962">
    <property type="entry name" value="Por_Secre_tail"/>
    <property type="match status" value="1"/>
</dbReference>
<evidence type="ECO:0000313" key="3">
    <source>
        <dbReference type="EMBL" id="NJC27356.1"/>
    </source>
</evidence>
<dbReference type="SUPFAM" id="SSF50969">
    <property type="entry name" value="YVTN repeat-like/Quinoprotein amine dehydrogenase"/>
    <property type="match status" value="1"/>
</dbReference>
<dbReference type="InterPro" id="IPR026444">
    <property type="entry name" value="Secre_tail"/>
</dbReference>
<evidence type="ECO:0008006" key="5">
    <source>
        <dbReference type="Google" id="ProtNLM"/>
    </source>
</evidence>